<name>A0ABT6R2R7_9BACL</name>
<accession>A0ABT6R2R7</accession>
<dbReference type="Proteomes" id="UP001243286">
    <property type="component" value="Unassembled WGS sequence"/>
</dbReference>
<dbReference type="PANTHER" id="PTHR42886">
    <property type="entry name" value="RE40534P-RELATED"/>
    <property type="match status" value="1"/>
</dbReference>
<dbReference type="GO" id="GO:0016787">
    <property type="term" value="F:hydrolase activity"/>
    <property type="evidence" value="ECO:0007669"/>
    <property type="project" value="UniProtKB-KW"/>
</dbReference>
<dbReference type="PANTHER" id="PTHR42886:SF29">
    <property type="entry name" value="PUMMELIG, ISOFORM A"/>
    <property type="match status" value="1"/>
</dbReference>
<dbReference type="RefSeq" id="WP_014970828.1">
    <property type="nucleotide sequence ID" value="NZ_JANJYY010000001.1"/>
</dbReference>
<dbReference type="Pfam" id="PF12697">
    <property type="entry name" value="Abhydrolase_6"/>
    <property type="match status" value="1"/>
</dbReference>
<dbReference type="InterPro" id="IPR029058">
    <property type="entry name" value="AB_hydrolase_fold"/>
</dbReference>
<sequence length="242" mass="26572">MSKKSLVLLHGFAGGTDYFNRVEARLRLSFDVLVLALPGHEGESVGPDTIEGFATWVMNDLERRGIEQPILIGHSFGGYIVASIVEMYAEKISGFGLVYSTAKADTEEAKQKRNQNINRVSEIGVREFVDGIVPGLFAEDADPMIVSEAKELGYMMTVEGAIRALAAMRDRKDLTDALSQAKVRGVIVHGTKDPLISEASAFAPQNDQIMFRSTSSSHMGMLETPDAFCDIIEERFSQETSF</sequence>
<proteinExistence type="predicted"/>
<comment type="caution">
    <text evidence="2">The sequence shown here is derived from an EMBL/GenBank/DDBJ whole genome shotgun (WGS) entry which is preliminary data.</text>
</comment>
<keyword evidence="2" id="KW-0378">Hydrolase</keyword>
<evidence type="ECO:0000313" key="2">
    <source>
        <dbReference type="EMBL" id="MDI3234584.1"/>
    </source>
</evidence>
<protein>
    <submittedName>
        <fullName evidence="2">Alpha/beta hydrolase</fullName>
    </submittedName>
</protein>
<dbReference type="InterPro" id="IPR000073">
    <property type="entry name" value="AB_hydrolase_1"/>
</dbReference>
<gene>
    <name evidence="2" type="ORF">QK289_06160</name>
</gene>
<feature type="domain" description="AB hydrolase-1" evidence="1">
    <location>
        <begin position="6"/>
        <end position="230"/>
    </location>
</feature>
<keyword evidence="3" id="KW-1185">Reference proteome</keyword>
<evidence type="ECO:0000259" key="1">
    <source>
        <dbReference type="Pfam" id="PF12697"/>
    </source>
</evidence>
<organism evidence="2 3">
    <name type="scientific">Exiguobacterium antarcticum</name>
    <dbReference type="NCBI Taxonomy" id="132920"/>
    <lineage>
        <taxon>Bacteria</taxon>
        <taxon>Bacillati</taxon>
        <taxon>Bacillota</taxon>
        <taxon>Bacilli</taxon>
        <taxon>Bacillales</taxon>
        <taxon>Bacillales Family XII. Incertae Sedis</taxon>
        <taxon>Exiguobacterium</taxon>
    </lineage>
</organism>
<evidence type="ECO:0000313" key="3">
    <source>
        <dbReference type="Proteomes" id="UP001243286"/>
    </source>
</evidence>
<dbReference type="Gene3D" id="3.40.50.1820">
    <property type="entry name" value="alpha/beta hydrolase"/>
    <property type="match status" value="1"/>
</dbReference>
<reference evidence="2 3" key="1">
    <citation type="submission" date="2023-04" db="EMBL/GenBank/DDBJ databases">
        <title>Antarctic isolates genomes.</title>
        <authorList>
            <person name="Dimov S.G."/>
        </authorList>
    </citation>
    <scope>NUCLEOTIDE SEQUENCE [LARGE SCALE GENOMIC DNA]</scope>
    <source>
        <strain evidence="2 3">AL19</strain>
    </source>
</reference>
<dbReference type="EMBL" id="JASBQV010000006">
    <property type="protein sequence ID" value="MDI3234584.1"/>
    <property type="molecule type" value="Genomic_DNA"/>
</dbReference>
<dbReference type="SUPFAM" id="SSF53474">
    <property type="entry name" value="alpha/beta-Hydrolases"/>
    <property type="match status" value="1"/>
</dbReference>